<evidence type="ECO:0000256" key="5">
    <source>
        <dbReference type="ARBA" id="ARBA00022801"/>
    </source>
</evidence>
<evidence type="ECO:0000313" key="11">
    <source>
        <dbReference type="EMBL" id="MEY8244072.1"/>
    </source>
</evidence>
<evidence type="ECO:0000256" key="3">
    <source>
        <dbReference type="ARBA" id="ARBA00022651"/>
    </source>
</evidence>
<evidence type="ECO:0000259" key="10">
    <source>
        <dbReference type="PROSITE" id="PS51760"/>
    </source>
</evidence>
<dbReference type="InterPro" id="IPR044846">
    <property type="entry name" value="GH10"/>
</dbReference>
<dbReference type="RefSeq" id="WP_148464280.1">
    <property type="nucleotide sequence ID" value="NZ_JBCLPP010000001.1"/>
</dbReference>
<keyword evidence="3" id="KW-0858">Xylan degradation</keyword>
<sequence>MNDYKKLIWALPLVSALAGCTDFIDNTDYTVDKPENIAQYEYLNSYGTLKSYLDANRHKSDVAINPGFLLGTGVNADDYLKKTDVYLLTNSNFDQVTTGNAMKYSSIVNDKGEMDFGKVRDFVSAATEAGLEVYGHTLCWHEQQTVKWLNSLIKDKELEVDPNEKVEKEDYVMDYSTVSSYNFWAPDEVKPNITINEGCFELVNAAATDNWKIQYHVADGLPIEKGKSYRLKVMARGTGEGTMEGKVGDWGGGSNVRVSFGTEWEEQVIDFTSATDGGFVLLQSGQFVGTIQIKYVKITHLETPAISIPVPMWEPDFATVEDKDNAIMGWGNNSTRKIVNDILELTNPSAANPWDAQAGKDFDKPLEVGTKYFLKVKIKGSVAGSISAGLQNPDGYKGCGDFSAIPLTTDWEEVVVSTTCTGENALRFLFSYGAYVGTIYIQELSFYYEKSANSIPLTPEEKAEVLTNEMERWVKGMMEATKGSVKAWDVVNEPLSGGGGWPYPMQSAATASDDTSNRFYWQDYLGDNYVRVPIKFARKYFAENGGNPADLKLFINDYNLESDWDDNGKAKSLVEWITRWESDGETVIDGIGTQMHVSYYMNPETQASKEEHIVKMFEILAASGKLIRITELDMGICDAEGQKILTKDVTFEQHKAMADFYKFIVEKYFEIIPVDQQYGICAWAQTDSPEGSGWRPGEPIGLWDQNFNRKPAYGGFCDGLAGK</sequence>
<feature type="domain" description="GH10" evidence="10">
    <location>
        <begin position="46"/>
        <end position="719"/>
    </location>
</feature>
<evidence type="ECO:0000313" key="12">
    <source>
        <dbReference type="Proteomes" id="UP001565200"/>
    </source>
</evidence>
<evidence type="ECO:0000256" key="6">
    <source>
        <dbReference type="ARBA" id="ARBA00023277"/>
    </source>
</evidence>
<dbReference type="PROSITE" id="PS51760">
    <property type="entry name" value="GH10_2"/>
    <property type="match status" value="1"/>
</dbReference>
<keyword evidence="12" id="KW-1185">Reference proteome</keyword>
<dbReference type="PROSITE" id="PS51257">
    <property type="entry name" value="PROKAR_LIPOPROTEIN"/>
    <property type="match status" value="1"/>
</dbReference>
<dbReference type="SUPFAM" id="SSF49785">
    <property type="entry name" value="Galactose-binding domain-like"/>
    <property type="match status" value="2"/>
</dbReference>
<evidence type="ECO:0000256" key="2">
    <source>
        <dbReference type="ARBA" id="ARBA00007495"/>
    </source>
</evidence>
<dbReference type="InterPro" id="IPR017853">
    <property type="entry name" value="GH"/>
</dbReference>
<dbReference type="PRINTS" id="PR00134">
    <property type="entry name" value="GLHYDRLASE10"/>
</dbReference>
<dbReference type="PANTHER" id="PTHR31490:SF88">
    <property type="entry name" value="BETA-XYLANASE"/>
    <property type="match status" value="1"/>
</dbReference>
<dbReference type="EC" id="3.2.1.8" evidence="9"/>
<evidence type="ECO:0000256" key="1">
    <source>
        <dbReference type="ARBA" id="ARBA00000681"/>
    </source>
</evidence>
<keyword evidence="4" id="KW-0732">Signal</keyword>
<evidence type="ECO:0000256" key="9">
    <source>
        <dbReference type="RuleBase" id="RU361174"/>
    </source>
</evidence>
<dbReference type="Gene3D" id="3.20.20.80">
    <property type="entry name" value="Glycosidases"/>
    <property type="match status" value="2"/>
</dbReference>
<comment type="similarity">
    <text evidence="2 9">Belongs to the glycosyl hydrolase 10 (cellulase F) family.</text>
</comment>
<keyword evidence="6 9" id="KW-0119">Carbohydrate metabolism</keyword>
<comment type="caution">
    <text evidence="11">The sequence shown here is derived from an EMBL/GenBank/DDBJ whole genome shotgun (WGS) entry which is preliminary data.</text>
</comment>
<dbReference type="InterPro" id="IPR001000">
    <property type="entry name" value="GH10_dom"/>
</dbReference>
<reference evidence="11 12" key="1">
    <citation type="submission" date="2024-03" db="EMBL/GenBank/DDBJ databases">
        <title>Mouse gut bacterial collection (mGBC) of GemPharmatech.</title>
        <authorList>
            <person name="He Y."/>
            <person name="Dong L."/>
            <person name="Wu D."/>
            <person name="Gao X."/>
            <person name="Lin Z."/>
        </authorList>
    </citation>
    <scope>NUCLEOTIDE SEQUENCE [LARGE SCALE GENOMIC DNA]</scope>
    <source>
        <strain evidence="11 12">54-13</strain>
    </source>
</reference>
<evidence type="ECO:0000256" key="8">
    <source>
        <dbReference type="ARBA" id="ARBA00023326"/>
    </source>
</evidence>
<evidence type="ECO:0000256" key="7">
    <source>
        <dbReference type="ARBA" id="ARBA00023295"/>
    </source>
</evidence>
<dbReference type="InterPro" id="IPR008979">
    <property type="entry name" value="Galactose-bd-like_sf"/>
</dbReference>
<keyword evidence="8 9" id="KW-0624">Polysaccharide degradation</keyword>
<accession>A0ABV4CWJ9</accession>
<dbReference type="SMART" id="SM00633">
    <property type="entry name" value="Glyco_10"/>
    <property type="match status" value="1"/>
</dbReference>
<keyword evidence="5 9" id="KW-0378">Hydrolase</keyword>
<dbReference type="PANTHER" id="PTHR31490">
    <property type="entry name" value="GLYCOSYL HYDROLASE"/>
    <property type="match status" value="1"/>
</dbReference>
<keyword evidence="7 9" id="KW-0326">Glycosidase</keyword>
<gene>
    <name evidence="11" type="ORF">AAK873_00400</name>
</gene>
<protein>
    <recommendedName>
        <fullName evidence="9">Beta-xylanase</fullName>
        <ecNumber evidence="9">3.2.1.8</ecNumber>
    </recommendedName>
</protein>
<organism evidence="11 12">
    <name type="scientific">Heminiphilus faecis</name>
    <dbReference type="NCBI Taxonomy" id="2601703"/>
    <lineage>
        <taxon>Bacteria</taxon>
        <taxon>Pseudomonadati</taxon>
        <taxon>Bacteroidota</taxon>
        <taxon>Bacteroidia</taxon>
        <taxon>Bacteroidales</taxon>
        <taxon>Muribaculaceae</taxon>
        <taxon>Heminiphilus</taxon>
    </lineage>
</organism>
<dbReference type="EMBL" id="JBCLPP010000001">
    <property type="protein sequence ID" value="MEY8244072.1"/>
    <property type="molecule type" value="Genomic_DNA"/>
</dbReference>
<proteinExistence type="inferred from homology"/>
<dbReference type="Gene3D" id="2.60.120.260">
    <property type="entry name" value="Galactose-binding domain-like"/>
    <property type="match status" value="2"/>
</dbReference>
<comment type="catalytic activity">
    <reaction evidence="1 9">
        <text>Endohydrolysis of (1-&gt;4)-beta-D-xylosidic linkages in xylans.</text>
        <dbReference type="EC" id="3.2.1.8"/>
    </reaction>
</comment>
<name>A0ABV4CWJ9_9BACT</name>
<evidence type="ECO:0000256" key="4">
    <source>
        <dbReference type="ARBA" id="ARBA00022729"/>
    </source>
</evidence>
<dbReference type="SUPFAM" id="SSF51445">
    <property type="entry name" value="(Trans)glycosidases"/>
    <property type="match status" value="1"/>
</dbReference>
<dbReference type="Pfam" id="PF00331">
    <property type="entry name" value="Glyco_hydro_10"/>
    <property type="match status" value="2"/>
</dbReference>
<dbReference type="Proteomes" id="UP001565200">
    <property type="component" value="Unassembled WGS sequence"/>
</dbReference>